<keyword evidence="3" id="KW-0812">Transmembrane</keyword>
<dbReference type="InterPro" id="IPR003784">
    <property type="entry name" value="BioY"/>
</dbReference>
<evidence type="ECO:0000256" key="1">
    <source>
        <dbReference type="ARBA" id="ARBA00010692"/>
    </source>
</evidence>
<dbReference type="EMBL" id="JAGZCZ010000003">
    <property type="protein sequence ID" value="MBS5519313.1"/>
    <property type="molecule type" value="Genomic_DNA"/>
</dbReference>
<evidence type="ECO:0000256" key="2">
    <source>
        <dbReference type="PIRNR" id="PIRNR016661"/>
    </source>
</evidence>
<keyword evidence="2 3" id="KW-0472">Membrane</keyword>
<comment type="caution">
    <text evidence="4">The sequence shown here is derived from an EMBL/GenBank/DDBJ whole genome shotgun (WGS) entry which is preliminary data.</text>
</comment>
<dbReference type="PIRSF" id="PIRSF016661">
    <property type="entry name" value="BioY"/>
    <property type="match status" value="1"/>
</dbReference>
<dbReference type="GO" id="GO:0005886">
    <property type="term" value="C:plasma membrane"/>
    <property type="evidence" value="ECO:0007669"/>
    <property type="project" value="UniProtKB-SubCell"/>
</dbReference>
<dbReference type="PANTHER" id="PTHR34295:SF1">
    <property type="entry name" value="BIOTIN TRANSPORTER BIOY"/>
    <property type="match status" value="1"/>
</dbReference>
<keyword evidence="3" id="KW-1133">Transmembrane helix</keyword>
<gene>
    <name evidence="4" type="ORF">KHX13_03110</name>
</gene>
<feature type="transmembrane region" description="Helical" evidence="3">
    <location>
        <begin position="54"/>
        <end position="72"/>
    </location>
</feature>
<dbReference type="Gene3D" id="1.10.1760.20">
    <property type="match status" value="1"/>
</dbReference>
<evidence type="ECO:0000313" key="5">
    <source>
        <dbReference type="Proteomes" id="UP000754226"/>
    </source>
</evidence>
<accession>A0A943EGB2</accession>
<feature type="transmembrane region" description="Helical" evidence="3">
    <location>
        <begin position="114"/>
        <end position="134"/>
    </location>
</feature>
<comment type="subcellular location">
    <subcellularLocation>
        <location evidence="2">Cell membrane</location>
        <topology evidence="2">Multi-pass membrane protein</topology>
    </subcellularLocation>
</comment>
<dbReference type="Pfam" id="PF02632">
    <property type="entry name" value="BioY"/>
    <property type="match status" value="1"/>
</dbReference>
<sequence length="183" mass="19745">MQTRNLRELVLSSLFVALIAIGAIIRIPLGSTVYTLQFLATLLAGALLGGRLGALAVLTYTVMGLVGLPVFASGGGPSYILQPTFGYLVAFMLQAYIGGTYIRRGGPITFKKQLTAHLIGLVIVYTVGIAYFYAVSRYLLQSTMTFGVMLWYCAVLQIVPDLVICAVAALIGDRAYRIGLWIK</sequence>
<feature type="transmembrane region" description="Helical" evidence="3">
    <location>
        <begin position="9"/>
        <end position="27"/>
    </location>
</feature>
<feature type="transmembrane region" description="Helical" evidence="3">
    <location>
        <begin position="149"/>
        <end position="171"/>
    </location>
</feature>
<dbReference type="GO" id="GO:0015225">
    <property type="term" value="F:biotin transmembrane transporter activity"/>
    <property type="evidence" value="ECO:0007669"/>
    <property type="project" value="UniProtKB-UniRule"/>
</dbReference>
<name>A0A943EGB2_9FIRM</name>
<dbReference type="Proteomes" id="UP000754226">
    <property type="component" value="Unassembled WGS sequence"/>
</dbReference>
<feature type="transmembrane region" description="Helical" evidence="3">
    <location>
        <begin position="84"/>
        <end position="102"/>
    </location>
</feature>
<organism evidence="4 5">
    <name type="scientific">Acidaminococcus intestini</name>
    <dbReference type="NCBI Taxonomy" id="187327"/>
    <lineage>
        <taxon>Bacteria</taxon>
        <taxon>Bacillati</taxon>
        <taxon>Bacillota</taxon>
        <taxon>Negativicutes</taxon>
        <taxon>Acidaminococcales</taxon>
        <taxon>Acidaminococcaceae</taxon>
        <taxon>Acidaminococcus</taxon>
    </lineage>
</organism>
<keyword evidence="2" id="KW-1003">Cell membrane</keyword>
<keyword evidence="2" id="KW-0813">Transport</keyword>
<evidence type="ECO:0000256" key="3">
    <source>
        <dbReference type="SAM" id="Phobius"/>
    </source>
</evidence>
<reference evidence="4" key="1">
    <citation type="submission" date="2021-02" db="EMBL/GenBank/DDBJ databases">
        <title>Infant gut strain persistence is associated with maternal origin, phylogeny, and functional potential including surface adhesion and iron acquisition.</title>
        <authorList>
            <person name="Lou Y.C."/>
        </authorList>
    </citation>
    <scope>NUCLEOTIDE SEQUENCE</scope>
    <source>
        <strain evidence="4">L3_106_000M1_dasL3_106_000M1_concoct_15</strain>
    </source>
</reference>
<dbReference type="AlphaFoldDB" id="A0A943EGB2"/>
<dbReference type="PANTHER" id="PTHR34295">
    <property type="entry name" value="BIOTIN TRANSPORTER BIOY"/>
    <property type="match status" value="1"/>
</dbReference>
<evidence type="ECO:0000313" key="4">
    <source>
        <dbReference type="EMBL" id="MBS5519313.1"/>
    </source>
</evidence>
<feature type="transmembrane region" description="Helical" evidence="3">
    <location>
        <begin position="33"/>
        <end position="49"/>
    </location>
</feature>
<proteinExistence type="inferred from homology"/>
<comment type="similarity">
    <text evidence="1 2">Belongs to the BioY family.</text>
</comment>
<protein>
    <recommendedName>
        <fullName evidence="2">Biotin transporter</fullName>
    </recommendedName>
</protein>